<sequence>MSRPIAPGKCPHITTVVITRAGRHVEVCARCRRQIS</sequence>
<proteinExistence type="predicted"/>
<name>A0A023ZXI7_9CAUD</name>
<evidence type="ECO:0000313" key="2">
    <source>
        <dbReference type="Proteomes" id="UP000024436"/>
    </source>
</evidence>
<dbReference type="EMBL" id="KJ538723">
    <property type="protein sequence ID" value="AHY84352.1"/>
    <property type="molecule type" value="Genomic_DNA"/>
</dbReference>
<accession>A0A023ZXI7</accession>
<evidence type="ECO:0000313" key="1">
    <source>
        <dbReference type="EMBL" id="AHY84352.1"/>
    </source>
</evidence>
<dbReference type="Proteomes" id="UP000024436">
    <property type="component" value="Segment"/>
</dbReference>
<protein>
    <submittedName>
        <fullName evidence="1">Uncharacterized protein</fullName>
    </submittedName>
</protein>
<organism evidence="1 2">
    <name type="scientific">Mycobacterium phage KingVeVeVe</name>
    <dbReference type="NCBI Taxonomy" id="1471544"/>
    <lineage>
        <taxon>Viruses</taxon>
        <taxon>Duplodnaviria</taxon>
        <taxon>Heunggongvirae</taxon>
        <taxon>Uroviricota</taxon>
        <taxon>Caudoviricetes</taxon>
        <taxon>Bclasvirinae</taxon>
        <taxon>Pegunavirus</taxon>
        <taxon>Pegunavirus soto</taxon>
    </lineage>
</organism>
<reference evidence="1 2" key="1">
    <citation type="submission" date="2014-03" db="EMBL/GenBank/DDBJ databases">
        <authorList>
            <person name="Barber N.R."/>
            <person name="Francolini R.D."/>
            <person name="Gray A.J."/>
            <person name="Hamilton K."/>
            <person name="Jung E."/>
            <person name="Killpatrick M.S."/>
            <person name="Le T.M."/>
            <person name="Lin R."/>
            <person name="Morris L.Y."/>
            <person name="O'Neil L.P."/>
            <person name="Pederson E.N."/>
            <person name="Sepehri B.F."/>
            <person name="Shaffer R.A."/>
            <person name="Sridharan P.S."/>
            <person name="Tseng L."/>
            <person name="Williams L.H."/>
            <person name="Cohen L.B."/>
            <person name="Ahrens K.J."/>
            <person name="Braun M.A."/>
            <person name="Jarvik J."/>
            <person name="Lopez A.J."/>
            <person name="Bradley K.W."/>
            <person name="Clarke D.Q."/>
            <person name="Lewis M.F."/>
            <person name="Barker L.P."/>
            <person name="Bailey C."/>
            <person name="Asai D.J."/>
            <person name="Garber M.L."/>
            <person name="Bowman C.A."/>
            <person name="Russell D.A."/>
            <person name="Pope W.H."/>
            <person name="Jacobs-Sera D."/>
            <person name="Hendrix R.W."/>
            <person name="Hatfull G.F."/>
        </authorList>
    </citation>
    <scope>NUCLEOTIDE SEQUENCE [LARGE SCALE GENOMIC DNA]</scope>
</reference>
<gene>
    <name evidence="1" type="primary">83</name>
    <name evidence="1" type="ORF">PBI_KINGVEVEVE_83</name>
</gene>